<feature type="domain" description="DUF883" evidence="2">
    <location>
        <begin position="47"/>
        <end position="75"/>
    </location>
</feature>
<evidence type="ECO:0000313" key="4">
    <source>
        <dbReference type="Proteomes" id="UP000197003"/>
    </source>
</evidence>
<organism evidence="3 4">
    <name type="scientific">Bdellovibrio bacteriovorus</name>
    <dbReference type="NCBI Taxonomy" id="959"/>
    <lineage>
        <taxon>Bacteria</taxon>
        <taxon>Pseudomonadati</taxon>
        <taxon>Bdellovibrionota</taxon>
        <taxon>Bdellovibrionia</taxon>
        <taxon>Bdellovibrionales</taxon>
        <taxon>Pseudobdellovibrionaceae</taxon>
        <taxon>Bdellovibrio</taxon>
    </lineage>
</organism>
<protein>
    <recommendedName>
        <fullName evidence="2">DUF883 domain-containing protein</fullName>
    </recommendedName>
</protein>
<dbReference type="InterPro" id="IPR043605">
    <property type="entry name" value="DUF883_C"/>
</dbReference>
<dbReference type="Pfam" id="PF19029">
    <property type="entry name" value="DUF883_C"/>
    <property type="match status" value="1"/>
</dbReference>
<keyword evidence="1" id="KW-0812">Transmembrane</keyword>
<keyword evidence="1" id="KW-1133">Transmembrane helix</keyword>
<evidence type="ECO:0000256" key="1">
    <source>
        <dbReference type="SAM" id="Phobius"/>
    </source>
</evidence>
<dbReference type="RefSeq" id="WP_088565577.1">
    <property type="nucleotide sequence ID" value="NZ_CP020946.1"/>
</dbReference>
<name>A0A1Z3N9D6_BDEBC</name>
<gene>
    <name evidence="3" type="ORF">B9G79_11210</name>
</gene>
<feature type="transmembrane region" description="Helical" evidence="1">
    <location>
        <begin position="55"/>
        <end position="72"/>
    </location>
</feature>
<accession>A0A1Z3N9D6</accession>
<sequence>MEATTGEFRKKMGDIKENVAQELEKSAWSDRYHAVESKVKEGVEASEDLVKAHPFYAILGAAAVGFVAGALINRKH</sequence>
<dbReference type="Proteomes" id="UP000197003">
    <property type="component" value="Chromosome"/>
</dbReference>
<keyword evidence="1" id="KW-0472">Membrane</keyword>
<dbReference type="OrthoDB" id="5295834at2"/>
<dbReference type="AlphaFoldDB" id="A0A1Z3N9D6"/>
<proteinExistence type="predicted"/>
<evidence type="ECO:0000259" key="2">
    <source>
        <dbReference type="Pfam" id="PF19029"/>
    </source>
</evidence>
<evidence type="ECO:0000313" key="3">
    <source>
        <dbReference type="EMBL" id="ASD64093.1"/>
    </source>
</evidence>
<dbReference type="EMBL" id="CP020946">
    <property type="protein sequence ID" value="ASD64093.1"/>
    <property type="molecule type" value="Genomic_DNA"/>
</dbReference>
<reference evidence="3 4" key="1">
    <citation type="submission" date="2017-04" db="EMBL/GenBank/DDBJ databases">
        <title>Whole genome sequence of Bdellovibrio bacteriovorus strain SSB218315.</title>
        <authorList>
            <person name="Oyedara O."/>
            <person name="Rodriguez-Perez M.A."/>
        </authorList>
    </citation>
    <scope>NUCLEOTIDE SEQUENCE [LARGE SCALE GENOMIC DNA]</scope>
    <source>
        <strain evidence="3 4">SSB218315</strain>
    </source>
</reference>